<dbReference type="RefSeq" id="WP_023430714.1">
    <property type="nucleotide sequence ID" value="NZ_AWXZ01000013.1"/>
</dbReference>
<keyword evidence="3" id="KW-1185">Reference proteome</keyword>
<gene>
    <name evidence="2" type="ORF">N177_0565</name>
</gene>
<dbReference type="AlphaFoldDB" id="V4RL42"/>
<dbReference type="EMBL" id="AWXZ01000013">
    <property type="protein sequence ID" value="ESR26781.1"/>
    <property type="molecule type" value="Genomic_DNA"/>
</dbReference>
<dbReference type="STRING" id="631454.N177_0565"/>
<dbReference type="OrthoDB" id="9791432at2"/>
<dbReference type="SUPFAM" id="SSF158791">
    <property type="entry name" value="MgtE N-terminal domain-like"/>
    <property type="match status" value="1"/>
</dbReference>
<dbReference type="Proteomes" id="UP000017819">
    <property type="component" value="Unassembled WGS sequence"/>
</dbReference>
<sequence length="230" mass="24690">MKEVRLLPLVMIAAGAMLALRVTTFALGEPPQIAVGQAHAQAAEGGATVAEEPLDETSRPAPVPDTVTGLNQTLPGGSDAASAIETSLAARRAELEAKASDLELREKLLSATQQRVEERIAELEAIEQRLDALMAKRSEEEDARFAALVEMYGKMKPKDAARIMNGLDMAVLQRVVEKITPRQMSEIMANMDAGVAQKLTMELSEEAPQLTVEAAQQPGELPKIVGTRNP</sequence>
<evidence type="ECO:0000313" key="3">
    <source>
        <dbReference type="Proteomes" id="UP000017819"/>
    </source>
</evidence>
<organism evidence="2 3">
    <name type="scientific">Lutibaculum baratangense AMV1</name>
    <dbReference type="NCBI Taxonomy" id="631454"/>
    <lineage>
        <taxon>Bacteria</taxon>
        <taxon>Pseudomonadati</taxon>
        <taxon>Pseudomonadota</taxon>
        <taxon>Alphaproteobacteria</taxon>
        <taxon>Hyphomicrobiales</taxon>
        <taxon>Tepidamorphaceae</taxon>
        <taxon>Lutibaculum</taxon>
    </lineage>
</organism>
<accession>V4RL42</accession>
<reference evidence="2 3" key="1">
    <citation type="journal article" date="2014" name="Genome Announc.">
        <title>Draft Genome Sequence of Lutibaculum baratangense Strain AMV1T, Isolated from a Mud Volcano in Andamans, India.</title>
        <authorList>
            <person name="Singh A."/>
            <person name="Sreenivas A."/>
            <person name="Sathyanarayana Reddy G."/>
            <person name="Pinnaka A.K."/>
            <person name="Shivaji S."/>
        </authorList>
    </citation>
    <scope>NUCLEOTIDE SEQUENCE [LARGE SCALE GENOMIC DNA]</scope>
    <source>
        <strain evidence="2 3">AMV1</strain>
    </source>
</reference>
<name>V4RL42_9HYPH</name>
<keyword evidence="1" id="KW-0175">Coiled coil</keyword>
<proteinExistence type="predicted"/>
<evidence type="ECO:0008006" key="4">
    <source>
        <dbReference type="Google" id="ProtNLM"/>
    </source>
</evidence>
<evidence type="ECO:0000313" key="2">
    <source>
        <dbReference type="EMBL" id="ESR26781.1"/>
    </source>
</evidence>
<feature type="coiled-coil region" evidence="1">
    <location>
        <begin position="85"/>
        <end position="143"/>
    </location>
</feature>
<comment type="caution">
    <text evidence="2">The sequence shown here is derived from an EMBL/GenBank/DDBJ whole genome shotgun (WGS) entry which is preliminary data.</text>
</comment>
<dbReference type="eggNOG" id="COG3334">
    <property type="taxonomic scope" value="Bacteria"/>
</dbReference>
<evidence type="ECO:0000256" key="1">
    <source>
        <dbReference type="SAM" id="Coils"/>
    </source>
</evidence>
<protein>
    <recommendedName>
        <fullName evidence="4">Flagellar protein FlbB</fullName>
    </recommendedName>
</protein>